<dbReference type="PANTHER" id="PTHR10961">
    <property type="entry name" value="PEROXISOMAL SARCOSINE OXIDASE"/>
    <property type="match status" value="1"/>
</dbReference>
<dbReference type="Proteomes" id="UP000502005">
    <property type="component" value="Plasmid pNE1B"/>
</dbReference>
<reference evidence="6 7" key="1">
    <citation type="submission" date="2017-11" db="EMBL/GenBank/DDBJ databases">
        <title>Genome sequence of Pantoea cypripedii NE1.</title>
        <authorList>
            <person name="Nascimento F.X."/>
        </authorList>
    </citation>
    <scope>NUCLEOTIDE SEQUENCE [LARGE SCALE GENOMIC DNA]</scope>
    <source>
        <strain evidence="6 7">NE1</strain>
        <plasmid evidence="7">pne1b</plasmid>
    </source>
</reference>
<evidence type="ECO:0000313" key="7">
    <source>
        <dbReference type="Proteomes" id="UP000502005"/>
    </source>
</evidence>
<evidence type="ECO:0000259" key="5">
    <source>
        <dbReference type="Pfam" id="PF01266"/>
    </source>
</evidence>
<accession>A0A6B9GGC7</accession>
<dbReference type="EMBL" id="CP024770">
    <property type="protein sequence ID" value="QGY32595.1"/>
    <property type="molecule type" value="Genomic_DNA"/>
</dbReference>
<dbReference type="InterPro" id="IPR006076">
    <property type="entry name" value="FAD-dep_OxRdtase"/>
</dbReference>
<sequence length="370" mass="39539">MSDKYDVAVIGLGALGAASLWRLAEMGARVVGIDQFVPPHALGATHGKTRLFRTFCLEHPALSDYAGLSRQLFASLDPSLLHLTGGLMIGLPDSQAVAGTLQAAQRAGTSLEVISGAELARRQPQHLHLRKDEIAVIDPYAGVAHPEAFVQAALQRAISLGARVVNGTRVTEARDCGNEVHVTTATGTLIADQVVIAGGAWLKRFAPRLPLDPIRTLMTWFEAVPHYALADFPVFVREIDAQLTLWGHGYLSGGDVKLGLGDIGVPRQALDPDNMDRGVGTAESAETLHAVQQWLGGISPQPIRVDPCMITRTPDAQFVAGRYEGRVLVAGGDSGHAFKHAPAVGEVIARLASGRVPELDVDFINPQRFF</sequence>
<keyword evidence="6" id="KW-0614">Plasmid</keyword>
<keyword evidence="4" id="KW-0560">Oxidoreductase</keyword>
<dbReference type="Pfam" id="PF01266">
    <property type="entry name" value="DAO"/>
    <property type="match status" value="1"/>
</dbReference>
<dbReference type="GO" id="GO:0050660">
    <property type="term" value="F:flavin adenine dinucleotide binding"/>
    <property type="evidence" value="ECO:0007669"/>
    <property type="project" value="InterPro"/>
</dbReference>
<dbReference type="Gene3D" id="3.30.9.10">
    <property type="entry name" value="D-Amino Acid Oxidase, subunit A, domain 2"/>
    <property type="match status" value="1"/>
</dbReference>
<proteinExistence type="predicted"/>
<dbReference type="GO" id="GO:0008115">
    <property type="term" value="F:sarcosine oxidase activity"/>
    <property type="evidence" value="ECO:0007669"/>
    <property type="project" value="TreeGrafter"/>
</dbReference>
<dbReference type="Gene3D" id="3.50.50.60">
    <property type="entry name" value="FAD/NAD(P)-binding domain"/>
    <property type="match status" value="1"/>
</dbReference>
<evidence type="ECO:0000256" key="2">
    <source>
        <dbReference type="ARBA" id="ARBA00022630"/>
    </source>
</evidence>
<keyword evidence="2" id="KW-0285">Flavoprotein</keyword>
<dbReference type="InterPro" id="IPR045170">
    <property type="entry name" value="MTOX"/>
</dbReference>
<evidence type="ECO:0000256" key="1">
    <source>
        <dbReference type="ARBA" id="ARBA00001974"/>
    </source>
</evidence>
<evidence type="ECO:0000313" key="6">
    <source>
        <dbReference type="EMBL" id="QGY32595.1"/>
    </source>
</evidence>
<dbReference type="InterPro" id="IPR036188">
    <property type="entry name" value="FAD/NAD-bd_sf"/>
</dbReference>
<evidence type="ECO:0000256" key="4">
    <source>
        <dbReference type="ARBA" id="ARBA00023002"/>
    </source>
</evidence>
<name>A0A6B9GGC7_PANCY</name>
<gene>
    <name evidence="6" type="ORF">CUN67_26975</name>
</gene>
<organism evidence="6 7">
    <name type="scientific">Pantoea cypripedii</name>
    <name type="common">Pectobacterium cypripedii</name>
    <name type="synonym">Erwinia cypripedii</name>
    <dbReference type="NCBI Taxonomy" id="55209"/>
    <lineage>
        <taxon>Bacteria</taxon>
        <taxon>Pseudomonadati</taxon>
        <taxon>Pseudomonadota</taxon>
        <taxon>Gammaproteobacteria</taxon>
        <taxon>Enterobacterales</taxon>
        <taxon>Erwiniaceae</taxon>
        <taxon>Pantoea</taxon>
    </lineage>
</organism>
<dbReference type="AlphaFoldDB" id="A0A6B9GGC7"/>
<dbReference type="PANTHER" id="PTHR10961:SF7">
    <property type="entry name" value="FAD DEPENDENT OXIDOREDUCTASE DOMAIN-CONTAINING PROTEIN"/>
    <property type="match status" value="1"/>
</dbReference>
<feature type="domain" description="FAD dependent oxidoreductase" evidence="5">
    <location>
        <begin position="6"/>
        <end position="351"/>
    </location>
</feature>
<keyword evidence="3" id="KW-0274">FAD</keyword>
<dbReference type="RefSeq" id="WP_208718497.1">
    <property type="nucleotide sequence ID" value="NZ_CP024770.1"/>
</dbReference>
<evidence type="ECO:0000256" key="3">
    <source>
        <dbReference type="ARBA" id="ARBA00022827"/>
    </source>
</evidence>
<protein>
    <submittedName>
        <fullName evidence="6">N-methyl-L-tryptophan oxidase</fullName>
    </submittedName>
</protein>
<dbReference type="NCBIfam" id="NF008425">
    <property type="entry name" value="PRK11259.1"/>
    <property type="match status" value="1"/>
</dbReference>
<dbReference type="SUPFAM" id="SSF54373">
    <property type="entry name" value="FAD-linked reductases, C-terminal domain"/>
    <property type="match status" value="1"/>
</dbReference>
<dbReference type="SUPFAM" id="SSF51905">
    <property type="entry name" value="FAD/NAD(P)-binding domain"/>
    <property type="match status" value="1"/>
</dbReference>
<geneLocation type="plasmid" evidence="7">
    <name>pne1b</name>
</geneLocation>
<comment type="cofactor">
    <cofactor evidence="1">
        <name>FAD</name>
        <dbReference type="ChEBI" id="CHEBI:57692"/>
    </cofactor>
</comment>